<proteinExistence type="predicted"/>
<reference evidence="1 2" key="1">
    <citation type="submission" date="2018-01" db="EMBL/GenBank/DDBJ databases">
        <title>Genome characterization of the sugarcane-associated fungus Trichoderma ghanense CCMA-1212 and their application in lignocelulose bioconversion.</title>
        <authorList>
            <person name="Steindorff A.S."/>
            <person name="Mendes T.D."/>
            <person name="Vilela E.S.D."/>
            <person name="Rodrigues D.S."/>
            <person name="Formighieri E.F."/>
            <person name="Melo I.S."/>
            <person name="Favaro L.C.L."/>
        </authorList>
    </citation>
    <scope>NUCLEOTIDE SEQUENCE [LARGE SCALE GENOMIC DNA]</scope>
    <source>
        <strain evidence="1 2">CCMA-1212</strain>
    </source>
</reference>
<evidence type="ECO:0000313" key="1">
    <source>
        <dbReference type="EMBL" id="TFA98488.1"/>
    </source>
</evidence>
<dbReference type="EMBL" id="PPTA01000019">
    <property type="protein sequence ID" value="TFA98488.1"/>
    <property type="molecule type" value="Genomic_DNA"/>
</dbReference>
<name>A0ABY2GS13_9HYPO</name>
<comment type="caution">
    <text evidence="1">The sequence shown here is derived from an EMBL/GenBank/DDBJ whole genome shotgun (WGS) entry which is preliminary data.</text>
</comment>
<evidence type="ECO:0008006" key="3">
    <source>
        <dbReference type="Google" id="ProtNLM"/>
    </source>
</evidence>
<dbReference type="Proteomes" id="UP001642720">
    <property type="component" value="Unassembled WGS sequence"/>
</dbReference>
<accession>A0ABY2GS13</accession>
<evidence type="ECO:0000313" key="2">
    <source>
        <dbReference type="Proteomes" id="UP001642720"/>
    </source>
</evidence>
<gene>
    <name evidence="1" type="ORF">CCMA1212_009745</name>
</gene>
<organism evidence="1 2">
    <name type="scientific">Trichoderma ghanense</name>
    <dbReference type="NCBI Taxonomy" id="65468"/>
    <lineage>
        <taxon>Eukaryota</taxon>
        <taxon>Fungi</taxon>
        <taxon>Dikarya</taxon>
        <taxon>Ascomycota</taxon>
        <taxon>Pezizomycotina</taxon>
        <taxon>Sordariomycetes</taxon>
        <taxon>Hypocreomycetidae</taxon>
        <taxon>Hypocreales</taxon>
        <taxon>Hypocreaceae</taxon>
        <taxon>Trichoderma</taxon>
    </lineage>
</organism>
<sequence>MWIARRFRAPTSQVVHGNSVHGHYQTERKVCMVLIQLALFQLRVHWADCASPQTQTRIYPANRELADPCCPSLQGQVRVRYGSCYGAYLTMLGSADRSETTLNNIGPHLCFVQVSRMEVVCPTSSSYMYRTLPGCLANSATPSKQQVGVRSIAKHSEGRFQNCPPDFHQKRVHTRFWKQPLAASPA</sequence>
<dbReference type="RefSeq" id="XP_073554690.1">
    <property type="nucleotide sequence ID" value="XM_073706815.1"/>
</dbReference>
<keyword evidence="2" id="KW-1185">Reference proteome</keyword>
<protein>
    <recommendedName>
        <fullName evidence="3">SSCRP protein</fullName>
    </recommendedName>
</protein>
<dbReference type="GeneID" id="300581265"/>